<organism evidence="2 3">
    <name type="scientific">Staphylococcus phage MVC_VPHSA1</name>
    <dbReference type="NCBI Taxonomy" id="3088876"/>
    <lineage>
        <taxon>Viruses</taxon>
        <taxon>Duplodnaviria</taxon>
        <taxon>Heunggongvirae</taxon>
        <taxon>Uroviricota</taxon>
        <taxon>Caudoviricetes</taxon>
        <taxon>Ehrlichviridae</taxon>
        <taxon>Chennaivirus</taxon>
        <taxon>Chennaivirus MVCVPHSA1</taxon>
    </lineage>
</organism>
<reference evidence="2 3" key="1">
    <citation type="submission" date="2023-10" db="EMBL/GenBank/DDBJ databases">
        <title>Genome Sequence of the Siphoviridae Staphylococcus aureus Phage MVC_VPHSA1.</title>
        <authorList>
            <person name="Deepak S.J."/>
            <person name="Porteen K."/>
            <person name="Wilfred R."/>
            <person name="Anbazhagan S."/>
            <person name="Elango A."/>
            <person name="Senthil Kumar T."/>
            <person name="Narendra B."/>
            <person name="Sureshkannan S."/>
            <person name="Nithya Quintoil M."/>
            <person name="Charley C.A."/>
            <person name="Teresa S."/>
            <person name="Raghavendra A.G."/>
        </authorList>
    </citation>
    <scope>NUCLEOTIDE SEQUENCE [LARGE SCALE GENOMIC DNA]</scope>
</reference>
<evidence type="ECO:0000313" key="3">
    <source>
        <dbReference type="Proteomes" id="UP001322219"/>
    </source>
</evidence>
<dbReference type="EMBL" id="OR670591">
    <property type="protein sequence ID" value="WPF64906.1"/>
    <property type="molecule type" value="Genomic_DNA"/>
</dbReference>
<gene>
    <name evidence="2" type="ORF">FBHYGVHD_CDS0059</name>
</gene>
<proteinExistence type="predicted"/>
<feature type="coiled-coil region" evidence="1">
    <location>
        <begin position="55"/>
        <end position="103"/>
    </location>
</feature>
<protein>
    <submittedName>
        <fullName evidence="2">RecBCD nuclease inihibitor</fullName>
    </submittedName>
</protein>
<dbReference type="Gene3D" id="1.20.120.20">
    <property type="entry name" value="Apolipoprotein"/>
    <property type="match status" value="1"/>
</dbReference>
<keyword evidence="3" id="KW-1185">Reference proteome</keyword>
<evidence type="ECO:0000256" key="1">
    <source>
        <dbReference type="SAM" id="Coils"/>
    </source>
</evidence>
<evidence type="ECO:0000313" key="2">
    <source>
        <dbReference type="EMBL" id="WPF64906.1"/>
    </source>
</evidence>
<name>A0ABZ0QZN4_9CAUD</name>
<accession>A0ABZ0QZN4</accession>
<keyword evidence="1" id="KW-0175">Coiled coil</keyword>
<sequence length="108" mass="12348">MSKINVAYASETNGDFDGAVDNLVEFLNSYLGADLLEEAKSKIERIVKHADSSIHEQIDELRSEHEEEIDEMCDEVDNLNSEVDDLKQDLAEANERIKELEDELNDYE</sequence>
<dbReference type="Proteomes" id="UP001322219">
    <property type="component" value="Segment"/>
</dbReference>